<dbReference type="PANTHER" id="PTHR48064:SF6">
    <property type="entry name" value="RECEPTOR-LIKE PROTEIN KINASE 2"/>
    <property type="match status" value="1"/>
</dbReference>
<evidence type="ECO:0000256" key="4">
    <source>
        <dbReference type="ARBA" id="ARBA00023180"/>
    </source>
</evidence>
<sequence length="69" mass="7307">MGNLVQLDLSSCDLTNEIPNHLGDLNKLQTLFLHTNLLSGRIPVSLGNLTGLVSLDLSNNALTGVLHAS</sequence>
<protein>
    <submittedName>
        <fullName evidence="5">Uncharacterized protein</fullName>
    </submittedName>
</protein>
<evidence type="ECO:0000313" key="6">
    <source>
        <dbReference type="Proteomes" id="UP000036987"/>
    </source>
</evidence>
<evidence type="ECO:0000313" key="5">
    <source>
        <dbReference type="EMBL" id="KMZ71461.1"/>
    </source>
</evidence>
<organism evidence="5 6">
    <name type="scientific">Zostera marina</name>
    <name type="common">Eelgrass</name>
    <dbReference type="NCBI Taxonomy" id="29655"/>
    <lineage>
        <taxon>Eukaryota</taxon>
        <taxon>Viridiplantae</taxon>
        <taxon>Streptophyta</taxon>
        <taxon>Embryophyta</taxon>
        <taxon>Tracheophyta</taxon>
        <taxon>Spermatophyta</taxon>
        <taxon>Magnoliopsida</taxon>
        <taxon>Liliopsida</taxon>
        <taxon>Zosteraceae</taxon>
        <taxon>Zostera</taxon>
    </lineage>
</organism>
<dbReference type="AlphaFoldDB" id="A0A0K9PR55"/>
<dbReference type="Gene3D" id="3.80.10.10">
    <property type="entry name" value="Ribonuclease Inhibitor"/>
    <property type="match status" value="1"/>
</dbReference>
<dbReference type="PANTHER" id="PTHR48064">
    <property type="entry name" value="OS01G0750400 PROTEIN"/>
    <property type="match status" value="1"/>
</dbReference>
<dbReference type="EMBL" id="LFYR01000671">
    <property type="protein sequence ID" value="KMZ71461.1"/>
    <property type="molecule type" value="Genomic_DNA"/>
</dbReference>
<dbReference type="InterPro" id="IPR053038">
    <property type="entry name" value="RLP_Defense"/>
</dbReference>
<keyword evidence="6" id="KW-1185">Reference proteome</keyword>
<keyword evidence="3" id="KW-0677">Repeat</keyword>
<keyword evidence="4" id="KW-0325">Glycoprotein</keyword>
<evidence type="ECO:0000256" key="1">
    <source>
        <dbReference type="ARBA" id="ARBA00022614"/>
    </source>
</evidence>
<proteinExistence type="predicted"/>
<reference evidence="6" key="1">
    <citation type="journal article" date="2016" name="Nature">
        <title>The genome of the seagrass Zostera marina reveals angiosperm adaptation to the sea.</title>
        <authorList>
            <person name="Olsen J.L."/>
            <person name="Rouze P."/>
            <person name="Verhelst B."/>
            <person name="Lin Y.-C."/>
            <person name="Bayer T."/>
            <person name="Collen J."/>
            <person name="Dattolo E."/>
            <person name="De Paoli E."/>
            <person name="Dittami S."/>
            <person name="Maumus F."/>
            <person name="Michel G."/>
            <person name="Kersting A."/>
            <person name="Lauritano C."/>
            <person name="Lohaus R."/>
            <person name="Toepel M."/>
            <person name="Tonon T."/>
            <person name="Vanneste K."/>
            <person name="Amirebrahimi M."/>
            <person name="Brakel J."/>
            <person name="Bostroem C."/>
            <person name="Chovatia M."/>
            <person name="Grimwood J."/>
            <person name="Jenkins J.W."/>
            <person name="Jueterbock A."/>
            <person name="Mraz A."/>
            <person name="Stam W.T."/>
            <person name="Tice H."/>
            <person name="Bornberg-Bauer E."/>
            <person name="Green P.J."/>
            <person name="Pearson G.A."/>
            <person name="Procaccini G."/>
            <person name="Duarte C.M."/>
            <person name="Schmutz J."/>
            <person name="Reusch T.B.H."/>
            <person name="Van de Peer Y."/>
        </authorList>
    </citation>
    <scope>NUCLEOTIDE SEQUENCE [LARGE SCALE GENOMIC DNA]</scope>
    <source>
        <strain evidence="6">cv. Finnish</strain>
    </source>
</reference>
<dbReference type="OrthoDB" id="994806at2759"/>
<dbReference type="InterPro" id="IPR001611">
    <property type="entry name" value="Leu-rich_rpt"/>
</dbReference>
<evidence type="ECO:0000256" key="2">
    <source>
        <dbReference type="ARBA" id="ARBA00022729"/>
    </source>
</evidence>
<dbReference type="Proteomes" id="UP000036987">
    <property type="component" value="Unassembled WGS sequence"/>
</dbReference>
<evidence type="ECO:0000256" key="3">
    <source>
        <dbReference type="ARBA" id="ARBA00022737"/>
    </source>
</evidence>
<accession>A0A0K9PR55</accession>
<keyword evidence="1" id="KW-0433">Leucine-rich repeat</keyword>
<dbReference type="FunFam" id="3.80.10.10:FF:000041">
    <property type="entry name" value="LRR receptor-like serine/threonine-protein kinase ERECTA"/>
    <property type="match status" value="1"/>
</dbReference>
<dbReference type="SUPFAM" id="SSF52058">
    <property type="entry name" value="L domain-like"/>
    <property type="match status" value="1"/>
</dbReference>
<dbReference type="InterPro" id="IPR032675">
    <property type="entry name" value="LRR_dom_sf"/>
</dbReference>
<dbReference type="STRING" id="29655.A0A0K9PR55"/>
<name>A0A0K9PR55_ZOSMR</name>
<dbReference type="Pfam" id="PF13855">
    <property type="entry name" value="LRR_8"/>
    <property type="match status" value="1"/>
</dbReference>
<gene>
    <name evidence="5" type="ORF">ZOSMA_17G00170</name>
</gene>
<keyword evidence="2" id="KW-0732">Signal</keyword>
<comment type="caution">
    <text evidence="5">The sequence shown here is derived from an EMBL/GenBank/DDBJ whole genome shotgun (WGS) entry which is preliminary data.</text>
</comment>